<dbReference type="Proteomes" id="UP000245764">
    <property type="component" value="Chromosome 6"/>
</dbReference>
<evidence type="ECO:0000256" key="1">
    <source>
        <dbReference type="SAM" id="SignalP"/>
    </source>
</evidence>
<sequence length="134" mass="15181">MQLQNVILIVPHLFQAAFASPTAQHVDERSTSSQPLCGVVGLPVPFVCNGAADDDICEASYNGVFDDLSKDEHHVHENEHNVNQNEHNVHKDQYCVYDGDNSSNDYCILLHHHHDRKHDNTSSSEQQMHADLRW</sequence>
<feature type="signal peptide" evidence="1">
    <location>
        <begin position="1"/>
        <end position="19"/>
    </location>
</feature>
<evidence type="ECO:0000313" key="2">
    <source>
        <dbReference type="EMBL" id="SMR54277.1"/>
    </source>
</evidence>
<keyword evidence="1" id="KW-0732">Signal</keyword>
<proteinExistence type="predicted"/>
<accession>A0A2H1GL83</accession>
<protein>
    <submittedName>
        <fullName evidence="2">Uncharacterized protein</fullName>
    </submittedName>
</protein>
<name>A0A2H1GL83_ZYMTR</name>
<evidence type="ECO:0000313" key="3">
    <source>
        <dbReference type="Proteomes" id="UP000245764"/>
    </source>
</evidence>
<dbReference type="EMBL" id="LT854258">
    <property type="protein sequence ID" value="SMR54277.1"/>
    <property type="molecule type" value="Genomic_DNA"/>
</dbReference>
<dbReference type="AlphaFoldDB" id="A0A2H1GL83"/>
<reference evidence="3" key="1">
    <citation type="submission" date="2017-05" db="EMBL/GenBank/DDBJ databases">
        <authorList>
            <person name="Song R."/>
            <person name="Chenine A.L."/>
            <person name="Ruprecht R.M."/>
        </authorList>
    </citation>
    <scope>NUCLEOTIDE SEQUENCE [LARGE SCALE GENOMIC DNA]</scope>
</reference>
<feature type="chain" id="PRO_5013883900" evidence="1">
    <location>
        <begin position="20"/>
        <end position="134"/>
    </location>
</feature>
<organism evidence="2 3">
    <name type="scientific">Zymoseptoria tritici ST99CH_1E4</name>
    <dbReference type="NCBI Taxonomy" id="1276532"/>
    <lineage>
        <taxon>Eukaryota</taxon>
        <taxon>Fungi</taxon>
        <taxon>Dikarya</taxon>
        <taxon>Ascomycota</taxon>
        <taxon>Pezizomycotina</taxon>
        <taxon>Dothideomycetes</taxon>
        <taxon>Dothideomycetidae</taxon>
        <taxon>Mycosphaerellales</taxon>
        <taxon>Mycosphaerellaceae</taxon>
        <taxon>Zymoseptoria</taxon>
    </lineage>
</organism>
<gene>
    <name evidence="2" type="ORF">ZT1E4_G7025</name>
</gene>